<dbReference type="SUPFAM" id="SSF47203">
    <property type="entry name" value="Acyl-CoA dehydrogenase C-terminal domain-like"/>
    <property type="match status" value="2"/>
</dbReference>
<dbReference type="Pfam" id="PF22924">
    <property type="entry name" value="ACOX_C_alpha1"/>
    <property type="match status" value="1"/>
</dbReference>
<dbReference type="GO" id="GO:0005504">
    <property type="term" value="F:fatty acid binding"/>
    <property type="evidence" value="ECO:0007669"/>
    <property type="project" value="TreeGrafter"/>
</dbReference>
<dbReference type="EnsemblMetazoa" id="SCAU002205-RA">
    <property type="protein sequence ID" value="SCAU002205-PA"/>
    <property type="gene ID" value="SCAU002205"/>
</dbReference>
<keyword evidence="9" id="KW-0443">Lipid metabolism</keyword>
<evidence type="ECO:0000256" key="13">
    <source>
        <dbReference type="PIRSR" id="PIRSR000168-2"/>
    </source>
</evidence>
<organism evidence="18 19">
    <name type="scientific">Stomoxys calcitrans</name>
    <name type="common">Stable fly</name>
    <name type="synonym">Conops calcitrans</name>
    <dbReference type="NCBI Taxonomy" id="35570"/>
    <lineage>
        <taxon>Eukaryota</taxon>
        <taxon>Metazoa</taxon>
        <taxon>Ecdysozoa</taxon>
        <taxon>Arthropoda</taxon>
        <taxon>Hexapoda</taxon>
        <taxon>Insecta</taxon>
        <taxon>Pterygota</taxon>
        <taxon>Neoptera</taxon>
        <taxon>Endopterygota</taxon>
        <taxon>Diptera</taxon>
        <taxon>Brachycera</taxon>
        <taxon>Muscomorpha</taxon>
        <taxon>Muscoidea</taxon>
        <taxon>Muscidae</taxon>
        <taxon>Stomoxys</taxon>
    </lineage>
</organism>
<keyword evidence="10" id="KW-0576">Peroxisome</keyword>
<comment type="similarity">
    <text evidence="4 11">Belongs to the acyl-CoA oxidase family.</text>
</comment>
<dbReference type="InterPro" id="IPR029320">
    <property type="entry name" value="Acyl-CoA_ox_N"/>
</dbReference>
<evidence type="ECO:0000313" key="18">
    <source>
        <dbReference type="EnsemblMetazoa" id="SCAU002205-PA"/>
    </source>
</evidence>
<evidence type="ECO:0000256" key="6">
    <source>
        <dbReference type="ARBA" id="ARBA00022827"/>
    </source>
</evidence>
<evidence type="ECO:0000256" key="2">
    <source>
        <dbReference type="ARBA" id="ARBA00004275"/>
    </source>
</evidence>
<proteinExistence type="inferred from homology"/>
<evidence type="ECO:0000259" key="17">
    <source>
        <dbReference type="Pfam" id="PF22924"/>
    </source>
</evidence>
<feature type="domain" description="Acyl-CoA oxidase C-terminal" evidence="14">
    <location>
        <begin position="488"/>
        <end position="671"/>
    </location>
</feature>
<keyword evidence="19" id="KW-1185">Reference proteome</keyword>
<dbReference type="PANTHER" id="PTHR10909:SF250">
    <property type="entry name" value="PEROXISOMAL ACYL-COENZYME A OXIDASE 1"/>
    <property type="match status" value="1"/>
</dbReference>
<evidence type="ECO:0000256" key="3">
    <source>
        <dbReference type="ARBA" id="ARBA00004846"/>
    </source>
</evidence>
<dbReference type="STRING" id="35570.A0A1I8NUR1"/>
<dbReference type="VEuPathDB" id="VectorBase:SCAU002205"/>
<dbReference type="InterPro" id="IPR046373">
    <property type="entry name" value="Acyl-CoA_Oxase/DH_mid-dom_sf"/>
</dbReference>
<protein>
    <recommendedName>
        <fullName evidence="11">Acyl-coenzyme A oxidase</fullName>
    </recommendedName>
</protein>
<keyword evidence="7" id="KW-0276">Fatty acid metabolism</keyword>
<dbReference type="KEGG" id="scac:106083478"/>
<dbReference type="GO" id="GO:0033540">
    <property type="term" value="P:fatty acid beta-oxidation using acyl-CoA oxidase"/>
    <property type="evidence" value="ECO:0007669"/>
    <property type="project" value="TreeGrafter"/>
</dbReference>
<evidence type="ECO:0000256" key="7">
    <source>
        <dbReference type="ARBA" id="ARBA00022832"/>
    </source>
</evidence>
<feature type="domain" description="Acyl-CoA oxidase C-alpha1" evidence="17">
    <location>
        <begin position="292"/>
        <end position="453"/>
    </location>
</feature>
<dbReference type="InterPro" id="IPR012258">
    <property type="entry name" value="Acyl-CoA_oxidase"/>
</dbReference>
<sequence length="684" mass="77099">MENTFQIPNSVNPDIAIERKNASFDPEEMAIWYYGSKENLSMKRIIVKESCEDLGDPLLYEFLSYEDMASLGIKCAIDSTKKIRALQERFNPGGTEIYPARLGDNAINVLTPGGNPFTVHILMFTRALREQGTPEQYEKFGRRADNCEIIGTFAQTELGHGTYLKGLEARADYDRRTEEFVLNTPKLTSYKWWPGGLGQTCNYCIVVAQLYIDNEPKGIQMFVVQIRDEETHMPLPGVHVGEIGKKVGYNGVNHGFLGLKDYRVPRLNMLMRNQQVLADGTYVKSPVSQLSYYPMMFVRCMVARMCAEMLAQVATITTRFSVIRRQSPIDEGDAEPKILEHMTQQMKVIPEIATSIAYSLAAKNLRSLYDETSEAIMRQDFSRLPELHALACILKVSCSYDATYGIERLRQGCGGHGFLTAGNVGTIFSMASAACTYEGENSVLYLQVGKILMKAWADAMAGKQLMPTLMYIKECSSGAESFKWKGTWQCLVKAIQYACVGYIRVAFASFNSRLKQGLSQSVAVSKTGLELTKAAELHGRAYVAANFYQEVMHGRNKEQRSPQFQRVLENLLELYLLQIFFRHLGDILRFVHISEDDIASLQTRLEEVLKKLRPDAVAITDGFDFEDKVLSSALGCYDGNVYERLFQAALKHPLNKKPVADFYELHLKPFMRENAAKARANAKL</sequence>
<keyword evidence="5 11" id="KW-0285">Flavoprotein</keyword>
<evidence type="ECO:0000256" key="12">
    <source>
        <dbReference type="PIRSR" id="PIRSR000168-1"/>
    </source>
</evidence>
<dbReference type="Pfam" id="PF14749">
    <property type="entry name" value="Acyl-CoA_ox_N"/>
    <property type="match status" value="1"/>
</dbReference>
<dbReference type="OrthoDB" id="538336at2759"/>
<keyword evidence="8" id="KW-0560">Oxidoreductase</keyword>
<dbReference type="InterPro" id="IPR055060">
    <property type="entry name" value="ACOX_C_alpha1"/>
</dbReference>
<dbReference type="InterPro" id="IPR002655">
    <property type="entry name" value="Acyl-CoA_oxidase_C"/>
</dbReference>
<dbReference type="Gene3D" id="1.10.540.10">
    <property type="entry name" value="Acyl-CoA dehydrogenase/oxidase, N-terminal domain"/>
    <property type="match status" value="1"/>
</dbReference>
<dbReference type="GO" id="GO:0055088">
    <property type="term" value="P:lipid homeostasis"/>
    <property type="evidence" value="ECO:0007669"/>
    <property type="project" value="TreeGrafter"/>
</dbReference>
<comment type="pathway">
    <text evidence="3">Lipid metabolism; peroxisomal fatty acid beta-oxidation.</text>
</comment>
<dbReference type="Pfam" id="PF01756">
    <property type="entry name" value="ACOX"/>
    <property type="match status" value="1"/>
</dbReference>
<feature type="binding site" evidence="13">
    <location>
        <position position="195"/>
    </location>
    <ligand>
        <name>FAD</name>
        <dbReference type="ChEBI" id="CHEBI:57692"/>
    </ligand>
</feature>
<dbReference type="AlphaFoldDB" id="A0A1I8NUR1"/>
<feature type="domain" description="Acyl-CoA oxidase/dehydrogenase middle" evidence="15">
    <location>
        <begin position="153"/>
        <end position="261"/>
    </location>
</feature>
<dbReference type="InterPro" id="IPR037069">
    <property type="entry name" value="AcylCoA_DH/ox_N_sf"/>
</dbReference>
<dbReference type="Gene3D" id="2.40.110.10">
    <property type="entry name" value="Butyryl-CoA Dehydrogenase, subunit A, domain 2"/>
    <property type="match status" value="1"/>
</dbReference>
<dbReference type="PIRSF" id="PIRSF000168">
    <property type="entry name" value="Acyl-CoA_oxidase"/>
    <property type="match status" value="1"/>
</dbReference>
<dbReference type="Gene3D" id="1.20.140.10">
    <property type="entry name" value="Butyryl-CoA Dehydrogenase, subunit A, domain 3"/>
    <property type="match status" value="2"/>
</dbReference>
<comment type="cofactor">
    <cofactor evidence="1">
        <name>FAD</name>
        <dbReference type="ChEBI" id="CHEBI:57692"/>
    </cofactor>
</comment>
<evidence type="ECO:0000256" key="8">
    <source>
        <dbReference type="ARBA" id="ARBA00023002"/>
    </source>
</evidence>
<evidence type="ECO:0000259" key="15">
    <source>
        <dbReference type="Pfam" id="PF02770"/>
    </source>
</evidence>
<dbReference type="InterPro" id="IPR036250">
    <property type="entry name" value="AcylCo_DH-like_C"/>
</dbReference>
<dbReference type="GO" id="GO:0071949">
    <property type="term" value="F:FAD binding"/>
    <property type="evidence" value="ECO:0007669"/>
    <property type="project" value="InterPro"/>
</dbReference>
<dbReference type="FunFam" id="1.20.140.10:FF:000013">
    <property type="entry name" value="Acyl-coenzyme A oxidase"/>
    <property type="match status" value="1"/>
</dbReference>
<dbReference type="GO" id="GO:0003997">
    <property type="term" value="F:acyl-CoA oxidase activity"/>
    <property type="evidence" value="ECO:0007669"/>
    <property type="project" value="InterPro"/>
</dbReference>
<evidence type="ECO:0000259" key="16">
    <source>
        <dbReference type="Pfam" id="PF14749"/>
    </source>
</evidence>
<evidence type="ECO:0000259" key="14">
    <source>
        <dbReference type="Pfam" id="PF01756"/>
    </source>
</evidence>
<dbReference type="FunFam" id="2.40.110.10:FF:000003">
    <property type="entry name" value="Acyl-coenzyme A oxidase"/>
    <property type="match status" value="1"/>
</dbReference>
<accession>A0A1I8NUR1</accession>
<keyword evidence="6 11" id="KW-0274">FAD</keyword>
<evidence type="ECO:0000256" key="10">
    <source>
        <dbReference type="ARBA" id="ARBA00023140"/>
    </source>
</evidence>
<evidence type="ECO:0000256" key="11">
    <source>
        <dbReference type="PIRNR" id="PIRNR000168"/>
    </source>
</evidence>
<dbReference type="Pfam" id="PF02770">
    <property type="entry name" value="Acyl-CoA_dh_M"/>
    <property type="match status" value="1"/>
</dbReference>
<dbReference type="SUPFAM" id="SSF56645">
    <property type="entry name" value="Acyl-CoA dehydrogenase NM domain-like"/>
    <property type="match status" value="1"/>
</dbReference>
<comment type="subcellular location">
    <subcellularLocation>
        <location evidence="2">Peroxisome</location>
    </subcellularLocation>
</comment>
<feature type="binding site" evidence="13">
    <location>
        <position position="156"/>
    </location>
    <ligand>
        <name>FAD</name>
        <dbReference type="ChEBI" id="CHEBI:57692"/>
    </ligand>
</feature>
<evidence type="ECO:0000313" key="19">
    <source>
        <dbReference type="Proteomes" id="UP000095300"/>
    </source>
</evidence>
<name>A0A1I8NUR1_STOCA</name>
<feature type="domain" description="Acyl-coenzyme A oxidase N-terminal" evidence="16">
    <location>
        <begin position="25"/>
        <end position="150"/>
    </location>
</feature>
<dbReference type="PANTHER" id="PTHR10909">
    <property type="entry name" value="ELECTRON TRANSPORT OXIDOREDUCTASE"/>
    <property type="match status" value="1"/>
</dbReference>
<reference evidence="18" key="1">
    <citation type="submission" date="2020-05" db="UniProtKB">
        <authorList>
            <consortium name="EnsemblMetazoa"/>
        </authorList>
    </citation>
    <scope>IDENTIFICATION</scope>
    <source>
        <strain evidence="18">USDA</strain>
    </source>
</reference>
<evidence type="ECO:0000256" key="4">
    <source>
        <dbReference type="ARBA" id="ARBA00006288"/>
    </source>
</evidence>
<dbReference type="InterPro" id="IPR009100">
    <property type="entry name" value="AcylCoA_DH/oxidase_NM_dom_sf"/>
</dbReference>
<gene>
    <name evidence="18" type="primary">106083478</name>
</gene>
<feature type="active site" description="Proton acceptor" evidence="12">
    <location>
        <position position="438"/>
    </location>
</feature>
<dbReference type="GO" id="GO:0005777">
    <property type="term" value="C:peroxisome"/>
    <property type="evidence" value="ECO:0007669"/>
    <property type="project" value="UniProtKB-SubCell"/>
</dbReference>
<evidence type="ECO:0000256" key="9">
    <source>
        <dbReference type="ARBA" id="ARBA00023098"/>
    </source>
</evidence>
<dbReference type="InterPro" id="IPR006091">
    <property type="entry name" value="Acyl-CoA_Oxase/DH_mid-dom"/>
</dbReference>
<dbReference type="Proteomes" id="UP000095300">
    <property type="component" value="Unassembled WGS sequence"/>
</dbReference>
<evidence type="ECO:0000256" key="1">
    <source>
        <dbReference type="ARBA" id="ARBA00001974"/>
    </source>
</evidence>
<evidence type="ECO:0000256" key="5">
    <source>
        <dbReference type="ARBA" id="ARBA00022630"/>
    </source>
</evidence>